<evidence type="ECO:0000313" key="11">
    <source>
        <dbReference type="EMBL" id="KSV18331.1"/>
    </source>
</evidence>
<dbReference type="SUPFAM" id="SSF54862">
    <property type="entry name" value="4Fe-4S ferredoxins"/>
    <property type="match status" value="1"/>
</dbReference>
<sequence>MQNFHSTLSRRDFMKGIGLAGAGFGAAAATAPVFRDLDEGASIAANTYKKNPWWVKERNYCDPTTPIDWDVWKPFDATHYDYIGGQYSDEYLTQIGMPSMFKEDVESRRPRIASRLGKPGYSMQDWAFCQGARNVTSIMCHNEFGQPFSMFLGDKAMMDMINTPEELGLANYEGTPEYNALMIKSAVRFFGGTDVRFLPVDEKTIRLLNVGDSRHPDQPYVWEDGIDWPYETMTKRAIPTKNAHMLIFSYNGSFDGTVRSPSWISNGVAYNQCLSGDIIQLYLQRFFKGLGYWLVGGDDYPGIASYPGAGTMSGFGEIGRIGHTVHWDKWMRSTRLLITNLPLPADNPIDFGVVSFCTTACKKCAEFCPVSAIKMDSEPSWELATDPSNPYLKPQNFNNPGRKTWYLNQAGCFSNWCLTDSFCGICMGECVFNKLADSSIHEVVKPVIANTTLMNGFFFNMDKAFGYGCLPEDQWEDWWTLGDKMPIHGIG</sequence>
<dbReference type="NCBIfam" id="TIGR01409">
    <property type="entry name" value="TAT_signal_seq"/>
    <property type="match status" value="1"/>
</dbReference>
<organism evidence="11 12">
    <name type="scientific">Dehalococcoides mccartyi</name>
    <dbReference type="NCBI Taxonomy" id="61435"/>
    <lineage>
        <taxon>Bacteria</taxon>
        <taxon>Bacillati</taxon>
        <taxon>Chloroflexota</taxon>
        <taxon>Dehalococcoidia</taxon>
        <taxon>Dehalococcoidales</taxon>
        <taxon>Dehalococcoidaceae</taxon>
        <taxon>Dehalococcoides</taxon>
    </lineage>
</organism>
<dbReference type="Proteomes" id="UP000053577">
    <property type="component" value="Unassembled WGS sequence"/>
</dbReference>
<comment type="caution">
    <text evidence="11">The sequence shown here is derived from an EMBL/GenBank/DDBJ whole genome shotgun (WGS) entry which is preliminary data.</text>
</comment>
<evidence type="ECO:0000259" key="10">
    <source>
        <dbReference type="PROSITE" id="PS51379"/>
    </source>
</evidence>
<reference evidence="11 12" key="1">
    <citation type="journal article" date="2015" name="Sci. Rep.">
        <title>A comparative genomics and reductive dehalogenase gene transcription study of two chloroethene-respiring bacteria, Dehalococcoides mccartyi strains MB and 11a.</title>
        <authorList>
            <person name="Low A."/>
            <person name="Shen Z."/>
            <person name="Cheng D."/>
            <person name="Rogers M.J."/>
            <person name="Lee P.K."/>
            <person name="He J."/>
        </authorList>
    </citation>
    <scope>NUCLEOTIDE SEQUENCE [LARGE SCALE GENOMIC DNA]</scope>
    <source>
        <strain evidence="11 12">MB</strain>
    </source>
</reference>
<keyword evidence="6" id="KW-0408">Iron</keyword>
<dbReference type="InterPro" id="IPR012832">
    <property type="entry name" value="RDH"/>
</dbReference>
<evidence type="ECO:0000256" key="4">
    <source>
        <dbReference type="ARBA" id="ARBA00022723"/>
    </source>
</evidence>
<dbReference type="RefSeq" id="WP_058292279.1">
    <property type="nucleotide sequence ID" value="NZ_JGYD01000011.1"/>
</dbReference>
<dbReference type="InterPro" id="IPR019546">
    <property type="entry name" value="TAT_signal_bac_arc"/>
</dbReference>
<dbReference type="GO" id="GO:0005886">
    <property type="term" value="C:plasma membrane"/>
    <property type="evidence" value="ECO:0007669"/>
    <property type="project" value="UniProtKB-SubCell"/>
</dbReference>
<name>A0A0V8M3H7_9CHLR</name>
<dbReference type="AlphaFoldDB" id="A0A0V8M3H7"/>
<evidence type="ECO:0000256" key="5">
    <source>
        <dbReference type="ARBA" id="ARBA00022729"/>
    </source>
</evidence>
<dbReference type="Pfam" id="PF13486">
    <property type="entry name" value="Dehalogenase"/>
    <property type="match status" value="1"/>
</dbReference>
<keyword evidence="5" id="KW-0732">Signal</keyword>
<evidence type="ECO:0000256" key="7">
    <source>
        <dbReference type="ARBA" id="ARBA00023014"/>
    </source>
</evidence>
<evidence type="ECO:0000313" key="12">
    <source>
        <dbReference type="Proteomes" id="UP000053577"/>
    </source>
</evidence>
<dbReference type="PROSITE" id="PS51379">
    <property type="entry name" value="4FE4S_FER_2"/>
    <property type="match status" value="1"/>
</dbReference>
<evidence type="ECO:0000256" key="3">
    <source>
        <dbReference type="ARBA" id="ARBA00022485"/>
    </source>
</evidence>
<feature type="domain" description="4Fe-4S ferredoxin-type" evidence="10">
    <location>
        <begin position="347"/>
        <end position="378"/>
    </location>
</feature>
<evidence type="ECO:0000256" key="6">
    <source>
        <dbReference type="ARBA" id="ARBA00023004"/>
    </source>
</evidence>
<dbReference type="InterPro" id="IPR006311">
    <property type="entry name" value="TAT_signal"/>
</dbReference>
<dbReference type="EMBL" id="JGYD01000011">
    <property type="protein sequence ID" value="KSV18331.1"/>
    <property type="molecule type" value="Genomic_DNA"/>
</dbReference>
<proteinExistence type="predicted"/>
<dbReference type="eggNOG" id="COG1143">
    <property type="taxonomic scope" value="Bacteria"/>
</dbReference>
<dbReference type="GO" id="GO:0051539">
    <property type="term" value="F:4 iron, 4 sulfur cluster binding"/>
    <property type="evidence" value="ECO:0007669"/>
    <property type="project" value="UniProtKB-KW"/>
</dbReference>
<evidence type="ECO:0000256" key="9">
    <source>
        <dbReference type="ARBA" id="ARBA00029374"/>
    </source>
</evidence>
<protein>
    <submittedName>
        <fullName evidence="11">Dehalogenase</fullName>
    </submittedName>
</protein>
<comment type="subcellular location">
    <subcellularLocation>
        <location evidence="1">Cell membrane</location>
    </subcellularLocation>
</comment>
<dbReference type="PROSITE" id="PS51318">
    <property type="entry name" value="TAT"/>
    <property type="match status" value="1"/>
</dbReference>
<keyword evidence="7" id="KW-0411">Iron-sulfur</keyword>
<keyword evidence="8" id="KW-0472">Membrane</keyword>
<keyword evidence="3" id="KW-0004">4Fe-4S</keyword>
<dbReference type="InterPro" id="IPR017896">
    <property type="entry name" value="4Fe4S_Fe-S-bd"/>
</dbReference>
<gene>
    <name evidence="11" type="ORF">DA01_02590</name>
</gene>
<dbReference type="GO" id="GO:0046872">
    <property type="term" value="F:metal ion binding"/>
    <property type="evidence" value="ECO:0007669"/>
    <property type="project" value="UniProtKB-KW"/>
</dbReference>
<keyword evidence="2" id="KW-1003">Cell membrane</keyword>
<keyword evidence="4" id="KW-0479">Metal-binding</keyword>
<evidence type="ECO:0000256" key="8">
    <source>
        <dbReference type="ARBA" id="ARBA00023136"/>
    </source>
</evidence>
<dbReference type="PATRIC" id="fig|61435.5.peg.523"/>
<evidence type="ECO:0000256" key="1">
    <source>
        <dbReference type="ARBA" id="ARBA00004236"/>
    </source>
</evidence>
<dbReference type="InterPro" id="IPR028894">
    <property type="entry name" value="RDH_dom"/>
</dbReference>
<evidence type="ECO:0000256" key="2">
    <source>
        <dbReference type="ARBA" id="ARBA00022475"/>
    </source>
</evidence>
<accession>A0A0V8M3H7</accession>
<dbReference type="OrthoDB" id="165613at2"/>
<comment type="cofactor">
    <cofactor evidence="9">
        <name>corrinoid</name>
        <dbReference type="ChEBI" id="CHEBI:33913"/>
    </cofactor>
</comment>
<dbReference type="NCBIfam" id="TIGR02486">
    <property type="entry name" value="RDH"/>
    <property type="match status" value="1"/>
</dbReference>